<reference evidence="1" key="1">
    <citation type="journal article" date="2013" name="Genetics">
        <title>The draft genome and transcriptome of Panagrellus redivivus are shaped by the harsh demands of a free-living lifestyle.</title>
        <authorList>
            <person name="Srinivasan J."/>
            <person name="Dillman A.R."/>
            <person name="Macchietto M.G."/>
            <person name="Heikkinen L."/>
            <person name="Lakso M."/>
            <person name="Fracchia K.M."/>
            <person name="Antoshechkin I."/>
            <person name="Mortazavi A."/>
            <person name="Wong G."/>
            <person name="Sternberg P.W."/>
        </authorList>
    </citation>
    <scope>NUCLEOTIDE SEQUENCE [LARGE SCALE GENOMIC DNA]</scope>
    <source>
        <strain evidence="1">MT8872</strain>
    </source>
</reference>
<keyword evidence="1" id="KW-1185">Reference proteome</keyword>
<name>A0A7E4VP73_PANRE</name>
<evidence type="ECO:0000313" key="2">
    <source>
        <dbReference type="WBParaSite" id="Pan_g23209.t1"/>
    </source>
</evidence>
<dbReference type="WBParaSite" id="Pan_g23209.t1">
    <property type="protein sequence ID" value="Pan_g23209.t1"/>
    <property type="gene ID" value="Pan_g23209"/>
</dbReference>
<proteinExistence type="predicted"/>
<accession>A0A7E4VP73</accession>
<sequence>MNLTNYHYKLLQRTWSEMRAEKFKQVERPVVWSLSYSPDQALICKPSTSMGIVYSWNDKTQQELYEIVLAFVDAAMRDLKRHEMRSQLRLRCRRFGRQMAAVFRAMDVDQSLSWEMLGQSMIDSFNTSFRNNATKLFLWQLFLEHVSAMVFDAFCGAVARDYTSTPLPTIYEVDLKHCFTYAVVIDRKVSIMKKLMAKFTRFSKTLDNSNNSNLGRSLSTNARAVDIDDDV</sequence>
<evidence type="ECO:0000313" key="1">
    <source>
        <dbReference type="Proteomes" id="UP000492821"/>
    </source>
</evidence>
<organism evidence="1 2">
    <name type="scientific">Panagrellus redivivus</name>
    <name type="common">Microworm</name>
    <dbReference type="NCBI Taxonomy" id="6233"/>
    <lineage>
        <taxon>Eukaryota</taxon>
        <taxon>Metazoa</taxon>
        <taxon>Ecdysozoa</taxon>
        <taxon>Nematoda</taxon>
        <taxon>Chromadorea</taxon>
        <taxon>Rhabditida</taxon>
        <taxon>Tylenchina</taxon>
        <taxon>Panagrolaimomorpha</taxon>
        <taxon>Panagrolaimoidea</taxon>
        <taxon>Panagrolaimidae</taxon>
        <taxon>Panagrellus</taxon>
    </lineage>
</organism>
<dbReference type="AlphaFoldDB" id="A0A7E4VP73"/>
<dbReference type="Proteomes" id="UP000492821">
    <property type="component" value="Unassembled WGS sequence"/>
</dbReference>
<reference evidence="2" key="2">
    <citation type="submission" date="2020-10" db="UniProtKB">
        <authorList>
            <consortium name="WormBaseParasite"/>
        </authorList>
    </citation>
    <scope>IDENTIFICATION</scope>
</reference>
<protein>
    <submittedName>
        <fullName evidence="2">RING-type E3 ubiquitin transferase</fullName>
    </submittedName>
</protein>